<comment type="caution">
    <text evidence="1">The sequence shown here is derived from an EMBL/GenBank/DDBJ whole genome shotgun (WGS) entry which is preliminary data.</text>
</comment>
<proteinExistence type="predicted"/>
<dbReference type="Proteomes" id="UP000656723">
    <property type="component" value="Unassembled WGS sequence"/>
</dbReference>
<dbReference type="RefSeq" id="WP_192478383.1">
    <property type="nucleotide sequence ID" value="NZ_JBIGSW010000001.1"/>
</dbReference>
<gene>
    <name evidence="1" type="ORF">FOT72_10475</name>
</gene>
<protein>
    <submittedName>
        <fullName evidence="1">Uncharacterized protein</fullName>
    </submittedName>
</protein>
<evidence type="ECO:0000313" key="1">
    <source>
        <dbReference type="EMBL" id="MBE0128421.1"/>
    </source>
</evidence>
<organism evidence="1 2">
    <name type="scientific">Citrobacter amalonaticus</name>
    <dbReference type="NCBI Taxonomy" id="35703"/>
    <lineage>
        <taxon>Bacteria</taxon>
        <taxon>Pseudomonadati</taxon>
        <taxon>Pseudomonadota</taxon>
        <taxon>Gammaproteobacteria</taxon>
        <taxon>Enterobacterales</taxon>
        <taxon>Enterobacteriaceae</taxon>
        <taxon>Citrobacter</taxon>
    </lineage>
</organism>
<sequence length="194" mass="21318">MFFRTLSTMLFILVPGLALTESSGSGINIRFALNMTGVTCQFKVYPENTRNWGTINGLQFSPGKLHLQSGIWMELANCPHRSNSTTTIEVTGNGATTNDANRKFFFKNADSPMNAGFMLFYNDSFDYGAKADYSSTEIRSGDAVDVSRKFLVCDGGTYNNCSGYVYFNAALVCGDKCYGGGKLTGSIRFRIVNR</sequence>
<reference evidence="1" key="1">
    <citation type="submission" date="2019-07" db="EMBL/GenBank/DDBJ databases">
        <title>KPC-2 carbapenem resistent Enterobacterales isolates from Germany.</title>
        <authorList>
            <person name="Yao Y."/>
            <person name="Falgenhauer L."/>
            <person name="Imirzalioglu C."/>
            <person name="Chakraborty T."/>
        </authorList>
    </citation>
    <scope>NUCLEOTIDE SEQUENCE</scope>
    <source>
        <strain evidence="1">CA13304</strain>
    </source>
</reference>
<dbReference type="EMBL" id="VKME01000008">
    <property type="protein sequence ID" value="MBE0128421.1"/>
    <property type="molecule type" value="Genomic_DNA"/>
</dbReference>
<evidence type="ECO:0000313" key="2">
    <source>
        <dbReference type="Proteomes" id="UP000656723"/>
    </source>
</evidence>
<accession>A0A8I0MKA0</accession>
<dbReference type="AlphaFoldDB" id="A0A8I0MKA0"/>
<name>A0A8I0MKA0_CITAM</name>